<dbReference type="AlphaFoldDB" id="A0A1V2L9G2"/>
<feature type="domain" description="RWD" evidence="1">
    <location>
        <begin position="9"/>
        <end position="98"/>
    </location>
</feature>
<protein>
    <submittedName>
        <fullName evidence="2">Protein GIR2</fullName>
    </submittedName>
</protein>
<sequence length="178" mass="20726">MDYKEEQQQEIEILQSIYPDELELEDDTHFSITLPLKQLRIVGILPYSQPVVIQEIVEFDKNDINEFEQKLNEEAEEQLGIPSIFALASSLKDMAEQKFESKVEQMQRFHGTKVTPESFGQWRLKFRKEMGIDERLEQRKQAYHRGKMTGKEIFEKGLAGDDDIEELSVGVKELSTEA</sequence>
<dbReference type="PANTHER" id="PTHR12292">
    <property type="entry name" value="RWD DOMAIN-CONTAINING PROTEIN"/>
    <property type="match status" value="1"/>
</dbReference>
<dbReference type="SMART" id="SM00591">
    <property type="entry name" value="RWD"/>
    <property type="match status" value="1"/>
</dbReference>
<accession>A0A1V2L9G2</accession>
<dbReference type="Pfam" id="PF05773">
    <property type="entry name" value="RWD"/>
    <property type="match status" value="2"/>
</dbReference>
<dbReference type="Gene3D" id="3.10.110.10">
    <property type="entry name" value="Ubiquitin Conjugating Enzyme"/>
    <property type="match status" value="2"/>
</dbReference>
<dbReference type="VEuPathDB" id="FungiDB:BON22_1939"/>
<comment type="caution">
    <text evidence="2">The sequence shown here is derived from an EMBL/GenBank/DDBJ whole genome shotgun (WGS) entry which is preliminary data.</text>
</comment>
<reference evidence="3" key="1">
    <citation type="journal article" date="2017" name="Genome Announc.">
        <title>Genome sequences of Cyberlindnera fabianii 65, Pichia kudriavzevii 129, and Saccharomyces cerevisiae 131 isolated from fermented masau fruits in Zimbabwe.</title>
        <authorList>
            <person name="van Rijswijck I.M.H."/>
            <person name="Derks M.F.L."/>
            <person name="Abee T."/>
            <person name="de Ridder D."/>
            <person name="Smid E.J."/>
        </authorList>
    </citation>
    <scope>NUCLEOTIDE SEQUENCE [LARGE SCALE GENOMIC DNA]</scope>
    <source>
        <strain evidence="3">65</strain>
    </source>
</reference>
<keyword evidence="3" id="KW-1185">Reference proteome</keyword>
<dbReference type="STRING" id="36022.A0A1V2L9G2"/>
<evidence type="ECO:0000313" key="2">
    <source>
        <dbReference type="EMBL" id="ONH68390.1"/>
    </source>
</evidence>
<dbReference type="EMBL" id="MPUK01000003">
    <property type="protein sequence ID" value="ONH68390.1"/>
    <property type="molecule type" value="Genomic_DNA"/>
</dbReference>
<dbReference type="SUPFAM" id="SSF54495">
    <property type="entry name" value="UBC-like"/>
    <property type="match status" value="1"/>
</dbReference>
<dbReference type="InterPro" id="IPR006575">
    <property type="entry name" value="RWD_dom"/>
</dbReference>
<gene>
    <name evidence="2" type="ORF">BON22_1939</name>
</gene>
<evidence type="ECO:0000259" key="1">
    <source>
        <dbReference type="SMART" id="SM00591"/>
    </source>
</evidence>
<dbReference type="InterPro" id="IPR040213">
    <property type="entry name" value="GIR2-like"/>
</dbReference>
<dbReference type="InterPro" id="IPR016135">
    <property type="entry name" value="UBQ-conjugating_enzyme/RWD"/>
</dbReference>
<proteinExistence type="predicted"/>
<evidence type="ECO:0000313" key="3">
    <source>
        <dbReference type="Proteomes" id="UP000189513"/>
    </source>
</evidence>
<name>A0A1V2L9G2_CYBFA</name>
<dbReference type="Proteomes" id="UP000189513">
    <property type="component" value="Unassembled WGS sequence"/>
</dbReference>
<organism evidence="2 3">
    <name type="scientific">Cyberlindnera fabianii</name>
    <name type="common">Yeast</name>
    <name type="synonym">Hansenula fabianii</name>
    <dbReference type="NCBI Taxonomy" id="36022"/>
    <lineage>
        <taxon>Eukaryota</taxon>
        <taxon>Fungi</taxon>
        <taxon>Dikarya</taxon>
        <taxon>Ascomycota</taxon>
        <taxon>Saccharomycotina</taxon>
        <taxon>Saccharomycetes</taxon>
        <taxon>Phaffomycetales</taxon>
        <taxon>Phaffomycetaceae</taxon>
        <taxon>Cyberlindnera</taxon>
    </lineage>
</organism>